<name>G4YJ04_PHYSP</name>
<gene>
    <name evidence="2" type="ORF">PHYSODRAFT_460857</name>
</gene>
<evidence type="ECO:0000313" key="3">
    <source>
        <dbReference type="Proteomes" id="UP000002640"/>
    </source>
</evidence>
<proteinExistence type="predicted"/>
<dbReference type="EMBL" id="JH159151">
    <property type="protein sequence ID" value="EGZ29144.1"/>
    <property type="molecule type" value="Genomic_DNA"/>
</dbReference>
<organism evidence="2 3">
    <name type="scientific">Phytophthora sojae (strain P6497)</name>
    <name type="common">Soybean stem and root rot agent</name>
    <name type="synonym">Phytophthora megasperma f. sp. glycines</name>
    <dbReference type="NCBI Taxonomy" id="1094619"/>
    <lineage>
        <taxon>Eukaryota</taxon>
        <taxon>Sar</taxon>
        <taxon>Stramenopiles</taxon>
        <taxon>Oomycota</taxon>
        <taxon>Peronosporomycetes</taxon>
        <taxon>Peronosporales</taxon>
        <taxon>Peronosporaceae</taxon>
        <taxon>Phytophthora</taxon>
    </lineage>
</organism>
<dbReference type="InterPro" id="IPR040691">
    <property type="entry name" value="PexRD2_WYL"/>
</dbReference>
<evidence type="ECO:0000313" key="2">
    <source>
        <dbReference type="EMBL" id="EGZ29144.1"/>
    </source>
</evidence>
<dbReference type="InParanoid" id="G4YJ04"/>
<dbReference type="KEGG" id="psoj:PHYSODRAFT_460857"/>
<keyword evidence="3" id="KW-1185">Reference proteome</keyword>
<protein>
    <recommendedName>
        <fullName evidence="1">PexRD2 WYL domain-containing protein</fullName>
    </recommendedName>
</protein>
<feature type="non-terminal residue" evidence="2">
    <location>
        <position position="104"/>
    </location>
</feature>
<evidence type="ECO:0000259" key="1">
    <source>
        <dbReference type="Pfam" id="PF18488"/>
    </source>
</evidence>
<sequence>LTTTDTKLTKVDFDAGPSQRLLRVHHTTKAAEDEYEDRILEIGELKSLKARKASLEGYAKQLGIEKELKIFKTHVFYNDLSHVDFAQTAAFKKYQAYQDFLRDL</sequence>
<dbReference type="RefSeq" id="XP_009516419.1">
    <property type="nucleotide sequence ID" value="XM_009518124.1"/>
</dbReference>
<dbReference type="Pfam" id="PF18488">
    <property type="entry name" value="WYL_3"/>
    <property type="match status" value="1"/>
</dbReference>
<feature type="non-terminal residue" evidence="2">
    <location>
        <position position="1"/>
    </location>
</feature>
<dbReference type="GeneID" id="20653239"/>
<dbReference type="Proteomes" id="UP000002640">
    <property type="component" value="Unassembled WGS sequence"/>
</dbReference>
<reference evidence="2 3" key="1">
    <citation type="journal article" date="2006" name="Science">
        <title>Phytophthora genome sequences uncover evolutionary origins and mechanisms of pathogenesis.</title>
        <authorList>
            <person name="Tyler B.M."/>
            <person name="Tripathy S."/>
            <person name="Zhang X."/>
            <person name="Dehal P."/>
            <person name="Jiang R.H."/>
            <person name="Aerts A."/>
            <person name="Arredondo F.D."/>
            <person name="Baxter L."/>
            <person name="Bensasson D."/>
            <person name="Beynon J.L."/>
            <person name="Chapman J."/>
            <person name="Damasceno C.M."/>
            <person name="Dorrance A.E."/>
            <person name="Dou D."/>
            <person name="Dickerman A.W."/>
            <person name="Dubchak I.L."/>
            <person name="Garbelotto M."/>
            <person name="Gijzen M."/>
            <person name="Gordon S.G."/>
            <person name="Govers F."/>
            <person name="Grunwald N.J."/>
            <person name="Huang W."/>
            <person name="Ivors K.L."/>
            <person name="Jones R.W."/>
            <person name="Kamoun S."/>
            <person name="Krampis K."/>
            <person name="Lamour K.H."/>
            <person name="Lee M.K."/>
            <person name="McDonald W.H."/>
            <person name="Medina M."/>
            <person name="Meijer H.J."/>
            <person name="Nordberg E.K."/>
            <person name="Maclean D.J."/>
            <person name="Ospina-Giraldo M.D."/>
            <person name="Morris P.F."/>
            <person name="Phuntumart V."/>
            <person name="Putnam N.H."/>
            <person name="Rash S."/>
            <person name="Rose J.K."/>
            <person name="Sakihama Y."/>
            <person name="Salamov A.A."/>
            <person name="Savidor A."/>
            <person name="Scheuring C.F."/>
            <person name="Smith B.M."/>
            <person name="Sobral B.W."/>
            <person name="Terry A."/>
            <person name="Torto-Alalibo T.A."/>
            <person name="Win J."/>
            <person name="Xu Z."/>
            <person name="Zhang H."/>
            <person name="Grigoriev I.V."/>
            <person name="Rokhsar D.S."/>
            <person name="Boore J.L."/>
        </authorList>
    </citation>
    <scope>NUCLEOTIDE SEQUENCE [LARGE SCALE GENOMIC DNA]</scope>
    <source>
        <strain evidence="2 3">P6497</strain>
    </source>
</reference>
<accession>G4YJ04</accession>
<dbReference type="AlphaFoldDB" id="G4YJ04"/>
<feature type="domain" description="PexRD2 WYL" evidence="1">
    <location>
        <begin position="39"/>
        <end position="103"/>
    </location>
</feature>